<evidence type="ECO:0000313" key="1">
    <source>
        <dbReference type="EnsemblPlants" id="AVESA.00010b.r2.7DG1397120.1.CDS"/>
    </source>
</evidence>
<sequence length="513" mass="57969">MELPAWVPFLAVLLATALFLATIVRRGAGGRAYRLPPGPKGWPIIGNLNLIGTLPHRSIHGLSKSYGPLMYLRFGSFPVVVGSSVEMAKFFLKTHDTVFIDRPKMAAGKYTTYNYRDIAWSPYGAYWRQARKMCRTELFSAKRLESYEYIRSEEMRALLHDLHEASGRVVVLKDYLSTLNLNVITHMVLGKKYLHKEATGAKTLEEWMWMFDELFLLNGVLNIGDSIPWLDWMDLQGYIKRMKKVSKMFNGFLEHVLDEHNGQRLLEGESFVAKDMVDVLLEIASDPNLEVQIGRVGVKAFIQDIIAGGTESSAMMVEWAMSEILKKPEVFAKATEELDSVVGRDRWVTEEDIQSLPYVEAIVKETMRLHPTAPMLAPRLSREDASVGGYDIPVGTRVLVSVWSIGRDPALWDAPEEFMPERFLGSKIDVKGQDFELLPFGSGRRMCPGYSLGLKVIQVSLANLLHGFSWRLPDGATKEELNMEEIFGLSTPRKFPLEVIVRPKLPAHLYAEA</sequence>
<dbReference type="Proteomes" id="UP001732700">
    <property type="component" value="Chromosome 7D"/>
</dbReference>
<organism evidence="1 2">
    <name type="scientific">Avena sativa</name>
    <name type="common">Oat</name>
    <dbReference type="NCBI Taxonomy" id="4498"/>
    <lineage>
        <taxon>Eukaryota</taxon>
        <taxon>Viridiplantae</taxon>
        <taxon>Streptophyta</taxon>
        <taxon>Embryophyta</taxon>
        <taxon>Tracheophyta</taxon>
        <taxon>Spermatophyta</taxon>
        <taxon>Magnoliopsida</taxon>
        <taxon>Liliopsida</taxon>
        <taxon>Poales</taxon>
        <taxon>Poaceae</taxon>
        <taxon>BOP clade</taxon>
        <taxon>Pooideae</taxon>
        <taxon>Poodae</taxon>
        <taxon>Poeae</taxon>
        <taxon>Poeae Chloroplast Group 1 (Aveneae type)</taxon>
        <taxon>Aveninae</taxon>
        <taxon>Avena</taxon>
    </lineage>
</organism>
<name>A0ACD6ANX5_AVESA</name>
<keyword evidence="2" id="KW-1185">Reference proteome</keyword>
<accession>A0ACD6ANX5</accession>
<reference evidence="1" key="2">
    <citation type="submission" date="2025-09" db="UniProtKB">
        <authorList>
            <consortium name="EnsemblPlants"/>
        </authorList>
    </citation>
    <scope>IDENTIFICATION</scope>
</reference>
<evidence type="ECO:0000313" key="2">
    <source>
        <dbReference type="Proteomes" id="UP001732700"/>
    </source>
</evidence>
<protein>
    <submittedName>
        <fullName evidence="1">Uncharacterized protein</fullName>
    </submittedName>
</protein>
<proteinExistence type="predicted"/>
<dbReference type="EnsemblPlants" id="AVESA.00010b.r2.7DG1397120.1">
    <property type="protein sequence ID" value="AVESA.00010b.r2.7DG1397120.1.CDS"/>
    <property type="gene ID" value="AVESA.00010b.r2.7DG1397120"/>
</dbReference>
<reference evidence="1" key="1">
    <citation type="submission" date="2021-05" db="EMBL/GenBank/DDBJ databases">
        <authorList>
            <person name="Scholz U."/>
            <person name="Mascher M."/>
            <person name="Fiebig A."/>
        </authorList>
    </citation>
    <scope>NUCLEOTIDE SEQUENCE [LARGE SCALE GENOMIC DNA]</scope>
</reference>